<dbReference type="Gene3D" id="1.10.3720.10">
    <property type="entry name" value="MetI-like"/>
    <property type="match status" value="1"/>
</dbReference>
<dbReference type="GO" id="GO:0005886">
    <property type="term" value="C:plasma membrane"/>
    <property type="evidence" value="ECO:0007669"/>
    <property type="project" value="UniProtKB-SubCell"/>
</dbReference>
<reference evidence="10" key="2">
    <citation type="submission" date="2015-01" db="EMBL/GenBank/DDBJ databases">
        <title>Complete genome sequence of Methylobacterium aquaticum strain 22A.</title>
        <authorList>
            <person name="Tani A."/>
            <person name="Ogura Y."/>
            <person name="Hayashi T."/>
        </authorList>
    </citation>
    <scope>NUCLEOTIDE SEQUENCE [LARGE SCALE GENOMIC DNA]</scope>
    <source>
        <strain evidence="10">MA-22A</strain>
        <plasmid evidence="10">Plasmid pMaq22A_2p DNA</plasmid>
    </source>
</reference>
<dbReference type="AlphaFoldDB" id="A0A0C6G1V6"/>
<feature type="transmembrane region" description="Helical" evidence="7">
    <location>
        <begin position="147"/>
        <end position="169"/>
    </location>
</feature>
<keyword evidence="9" id="KW-0614">Plasmid</keyword>
<comment type="subcellular location">
    <subcellularLocation>
        <location evidence="1 7">Cell membrane</location>
        <topology evidence="1 7">Multi-pass membrane protein</topology>
    </subcellularLocation>
</comment>
<feature type="transmembrane region" description="Helical" evidence="7">
    <location>
        <begin position="31"/>
        <end position="52"/>
    </location>
</feature>
<feature type="transmembrane region" description="Helical" evidence="7">
    <location>
        <begin position="89"/>
        <end position="108"/>
    </location>
</feature>
<dbReference type="Proteomes" id="UP000061432">
    <property type="component" value="Plasmid pMaq22A_2p"/>
</dbReference>
<evidence type="ECO:0000256" key="1">
    <source>
        <dbReference type="ARBA" id="ARBA00004651"/>
    </source>
</evidence>
<evidence type="ECO:0000256" key="2">
    <source>
        <dbReference type="ARBA" id="ARBA00022448"/>
    </source>
</evidence>
<organism evidence="9 10">
    <name type="scientific">Methylobacterium aquaticum</name>
    <dbReference type="NCBI Taxonomy" id="270351"/>
    <lineage>
        <taxon>Bacteria</taxon>
        <taxon>Pseudomonadati</taxon>
        <taxon>Pseudomonadota</taxon>
        <taxon>Alphaproteobacteria</taxon>
        <taxon>Hyphomicrobiales</taxon>
        <taxon>Methylobacteriaceae</taxon>
        <taxon>Methylobacterium</taxon>
    </lineage>
</organism>
<proteinExistence type="inferred from homology"/>
<evidence type="ECO:0000256" key="4">
    <source>
        <dbReference type="ARBA" id="ARBA00022692"/>
    </source>
</evidence>
<feature type="domain" description="ABC transmembrane type-1" evidence="8">
    <location>
        <begin position="81"/>
        <end position="261"/>
    </location>
</feature>
<evidence type="ECO:0000256" key="6">
    <source>
        <dbReference type="ARBA" id="ARBA00023136"/>
    </source>
</evidence>
<keyword evidence="5 7" id="KW-1133">Transmembrane helix</keyword>
<evidence type="ECO:0000259" key="8">
    <source>
        <dbReference type="PROSITE" id="PS50928"/>
    </source>
</evidence>
<dbReference type="PATRIC" id="fig|270351.10.peg.7122"/>
<dbReference type="OrthoDB" id="9786495at2"/>
<dbReference type="PANTHER" id="PTHR30151">
    <property type="entry name" value="ALKANE SULFONATE ABC TRANSPORTER-RELATED, MEMBRANE SUBUNIT"/>
    <property type="match status" value="1"/>
</dbReference>
<geneLocation type="plasmid" evidence="10">
    <name>pMaq22A_2p DNA</name>
</geneLocation>
<dbReference type="InterPro" id="IPR000515">
    <property type="entry name" value="MetI-like"/>
</dbReference>
<sequence length="277" mass="29162">MAGAIGTETGAILSGPGQTPRLGFGLSGVRAVLLPVALAVATLAAWQAFVVIGNIPSVILPSPISTLRYIVEHWDILLTHAVPTTLESAIGFVLATLLGVLLAIVITYSTLAREALYPNLVFFQLIPKIALAPLFIIWLGIGMQSRVAFAVFIAFFPVVIATSAGFASVDRGMLRLCRSLTASEWQVFTHVRFPAALPHIFSGMKVAITLAIIGVIIGEFITAQAGLGYLIIFATARADTEVSMAAIVVLCVCGLLLYGLVALGEIAANRMFSADPA</sequence>
<dbReference type="EMBL" id="AP014706">
    <property type="protein sequence ID" value="BAQ49985.1"/>
    <property type="molecule type" value="Genomic_DNA"/>
</dbReference>
<evidence type="ECO:0000313" key="9">
    <source>
        <dbReference type="EMBL" id="BAQ49985.1"/>
    </source>
</evidence>
<name>A0A0C6G1V6_9HYPH</name>
<reference evidence="9 10" key="1">
    <citation type="journal article" date="2015" name="Genome Announc.">
        <title>Complete Genome Sequence of Methylobacterium aquaticum Strain 22A, Isolated from Racomitrium japonicum Moss.</title>
        <authorList>
            <person name="Tani A."/>
            <person name="Ogura Y."/>
            <person name="Hayashi T."/>
            <person name="Kimbara K."/>
        </authorList>
    </citation>
    <scope>NUCLEOTIDE SEQUENCE [LARGE SCALE GENOMIC DNA]</scope>
    <source>
        <strain evidence="9 10">MA-22A</strain>
        <plasmid evidence="10">Plasmid pMaq22A_2p DNA</plasmid>
    </source>
</reference>
<evidence type="ECO:0000256" key="3">
    <source>
        <dbReference type="ARBA" id="ARBA00022475"/>
    </source>
</evidence>
<keyword evidence="6 7" id="KW-0472">Membrane</keyword>
<protein>
    <submittedName>
        <fullName evidence="9">ABC-type nitrate/sulfonate/bicarbonate transport system, permease component</fullName>
    </submittedName>
</protein>
<dbReference type="CDD" id="cd06261">
    <property type="entry name" value="TM_PBP2"/>
    <property type="match status" value="1"/>
</dbReference>
<gene>
    <name evidence="9" type="ORF">Maq22A_2p41010</name>
</gene>
<dbReference type="KEGG" id="maqu:Maq22A_2p41010"/>
<comment type="similarity">
    <text evidence="7">Belongs to the binding-protein-dependent transport system permease family.</text>
</comment>
<dbReference type="SUPFAM" id="SSF161098">
    <property type="entry name" value="MetI-like"/>
    <property type="match status" value="1"/>
</dbReference>
<dbReference type="InterPro" id="IPR035906">
    <property type="entry name" value="MetI-like_sf"/>
</dbReference>
<accession>A0A0C6G1V6</accession>
<evidence type="ECO:0000313" key="10">
    <source>
        <dbReference type="Proteomes" id="UP000061432"/>
    </source>
</evidence>
<evidence type="ECO:0000256" key="5">
    <source>
        <dbReference type="ARBA" id="ARBA00022989"/>
    </source>
</evidence>
<dbReference type="Pfam" id="PF00528">
    <property type="entry name" value="BPD_transp_1"/>
    <property type="match status" value="1"/>
</dbReference>
<dbReference type="PANTHER" id="PTHR30151:SF20">
    <property type="entry name" value="ABC TRANSPORTER PERMEASE PROTEIN HI_0355-RELATED"/>
    <property type="match status" value="1"/>
</dbReference>
<feature type="transmembrane region" description="Helical" evidence="7">
    <location>
        <begin position="244"/>
        <end position="263"/>
    </location>
</feature>
<keyword evidence="4 7" id="KW-0812">Transmembrane</keyword>
<evidence type="ECO:0000256" key="7">
    <source>
        <dbReference type="RuleBase" id="RU363032"/>
    </source>
</evidence>
<keyword evidence="3" id="KW-1003">Cell membrane</keyword>
<feature type="transmembrane region" description="Helical" evidence="7">
    <location>
        <begin position="120"/>
        <end position="141"/>
    </location>
</feature>
<feature type="transmembrane region" description="Helical" evidence="7">
    <location>
        <begin position="206"/>
        <end position="232"/>
    </location>
</feature>
<dbReference type="GO" id="GO:0055085">
    <property type="term" value="P:transmembrane transport"/>
    <property type="evidence" value="ECO:0007669"/>
    <property type="project" value="InterPro"/>
</dbReference>
<keyword evidence="2 7" id="KW-0813">Transport</keyword>
<dbReference type="PROSITE" id="PS50928">
    <property type="entry name" value="ABC_TM1"/>
    <property type="match status" value="1"/>
</dbReference>